<dbReference type="VEuPathDB" id="TrichDB:TVAGG3_0556690"/>
<dbReference type="Proteomes" id="UP000001542">
    <property type="component" value="Unassembled WGS sequence"/>
</dbReference>
<dbReference type="AlphaFoldDB" id="A2E0B4"/>
<dbReference type="SMART" id="SM01303">
    <property type="entry name" value="RasGEF_N_2"/>
    <property type="match status" value="1"/>
</dbReference>
<dbReference type="GO" id="GO:0031932">
    <property type="term" value="C:TORC2 complex"/>
    <property type="evidence" value="ECO:0000318"/>
    <property type="project" value="GO_Central"/>
</dbReference>
<dbReference type="VEuPathDB" id="TrichDB:TVAG_028670"/>
<dbReference type="RefSeq" id="XP_001326137.1">
    <property type="nucleotide sequence ID" value="XM_001326102.1"/>
</dbReference>
<accession>A2E0B4</accession>
<dbReference type="InterPro" id="IPR029452">
    <property type="entry name" value="RICTOR_V"/>
</dbReference>
<dbReference type="Pfam" id="PF14668">
    <property type="entry name" value="RICTOR_V"/>
    <property type="match status" value="1"/>
</dbReference>
<feature type="domain" description="Rapamycin-insensitive companion of mTOR" evidence="2">
    <location>
        <begin position="721"/>
        <end position="792"/>
    </location>
</feature>
<dbReference type="PANTHER" id="PTHR13298:SF11">
    <property type="entry name" value="RAPAMYCIN-INSENSITIVE COMPANION OF MTOR"/>
    <property type="match status" value="1"/>
</dbReference>
<dbReference type="STRING" id="5722.A2E0B4"/>
<organism evidence="3 4">
    <name type="scientific">Trichomonas vaginalis (strain ATCC PRA-98 / G3)</name>
    <dbReference type="NCBI Taxonomy" id="412133"/>
    <lineage>
        <taxon>Eukaryota</taxon>
        <taxon>Metamonada</taxon>
        <taxon>Parabasalia</taxon>
        <taxon>Trichomonadida</taxon>
        <taxon>Trichomonadidae</taxon>
        <taxon>Trichomonas</taxon>
    </lineage>
</organism>
<reference evidence="3" key="1">
    <citation type="submission" date="2006-10" db="EMBL/GenBank/DDBJ databases">
        <authorList>
            <person name="Amadeo P."/>
            <person name="Zhao Q."/>
            <person name="Wortman J."/>
            <person name="Fraser-Liggett C."/>
            <person name="Carlton J."/>
        </authorList>
    </citation>
    <scope>NUCLEOTIDE SEQUENCE</scope>
    <source>
        <strain evidence="3">G3</strain>
    </source>
</reference>
<dbReference type="OrthoDB" id="271111at2759"/>
<keyword evidence="4" id="KW-1185">Reference proteome</keyword>
<evidence type="ECO:0000259" key="2">
    <source>
        <dbReference type="SMART" id="SM01310"/>
    </source>
</evidence>
<dbReference type="KEGG" id="tva:4771901"/>
<feature type="domain" description="Rapamycin-insensitive companion of mTOR N-terminal" evidence="1">
    <location>
        <begin position="32"/>
        <end position="316"/>
    </location>
</feature>
<dbReference type="EMBL" id="DS113278">
    <property type="protein sequence ID" value="EAY13914.1"/>
    <property type="molecule type" value="Genomic_DNA"/>
</dbReference>
<evidence type="ECO:0000313" key="3">
    <source>
        <dbReference type="EMBL" id="EAY13914.1"/>
    </source>
</evidence>
<reference evidence="3" key="2">
    <citation type="journal article" date="2007" name="Science">
        <title>Draft genome sequence of the sexually transmitted pathogen Trichomonas vaginalis.</title>
        <authorList>
            <person name="Carlton J.M."/>
            <person name="Hirt R.P."/>
            <person name="Silva J.C."/>
            <person name="Delcher A.L."/>
            <person name="Schatz M."/>
            <person name="Zhao Q."/>
            <person name="Wortman J.R."/>
            <person name="Bidwell S.L."/>
            <person name="Alsmark U.C.M."/>
            <person name="Besteiro S."/>
            <person name="Sicheritz-Ponten T."/>
            <person name="Noel C.J."/>
            <person name="Dacks J.B."/>
            <person name="Foster P.G."/>
            <person name="Simillion C."/>
            <person name="Van de Peer Y."/>
            <person name="Miranda-Saavedra D."/>
            <person name="Barton G.J."/>
            <person name="Westrop G.D."/>
            <person name="Mueller S."/>
            <person name="Dessi D."/>
            <person name="Fiori P.L."/>
            <person name="Ren Q."/>
            <person name="Paulsen I."/>
            <person name="Zhang H."/>
            <person name="Bastida-Corcuera F.D."/>
            <person name="Simoes-Barbosa A."/>
            <person name="Brown M.T."/>
            <person name="Hayes R.D."/>
            <person name="Mukherjee M."/>
            <person name="Okumura C.Y."/>
            <person name="Schneider R."/>
            <person name="Smith A.J."/>
            <person name="Vanacova S."/>
            <person name="Villalvazo M."/>
            <person name="Haas B.J."/>
            <person name="Pertea M."/>
            <person name="Feldblyum T.V."/>
            <person name="Utterback T.R."/>
            <person name="Shu C.L."/>
            <person name="Osoegawa K."/>
            <person name="de Jong P.J."/>
            <person name="Hrdy I."/>
            <person name="Horvathova L."/>
            <person name="Zubacova Z."/>
            <person name="Dolezal P."/>
            <person name="Malik S.B."/>
            <person name="Logsdon J.M. Jr."/>
            <person name="Henze K."/>
            <person name="Gupta A."/>
            <person name="Wang C.C."/>
            <person name="Dunne R.L."/>
            <person name="Upcroft J.A."/>
            <person name="Upcroft P."/>
            <person name="White O."/>
            <person name="Salzberg S.L."/>
            <person name="Tang P."/>
            <person name="Chiu C.-H."/>
            <person name="Lee Y.-S."/>
            <person name="Embley T.M."/>
            <person name="Coombs G.H."/>
            <person name="Mottram J.C."/>
            <person name="Tachezy J."/>
            <person name="Fraser-Liggett C.M."/>
            <person name="Johnson P.J."/>
        </authorList>
    </citation>
    <scope>NUCLEOTIDE SEQUENCE [LARGE SCALE GENOMIC DNA]</scope>
    <source>
        <strain evidence="3">G3</strain>
    </source>
</reference>
<dbReference type="InParanoid" id="A2E0B4"/>
<protein>
    <submittedName>
        <fullName evidence="3">Uncharacterized protein</fullName>
    </submittedName>
</protein>
<dbReference type="PANTHER" id="PTHR13298">
    <property type="entry name" value="CYTOSOLIC REGULATOR PIANISSIMO"/>
    <property type="match status" value="1"/>
</dbReference>
<evidence type="ECO:0000313" key="4">
    <source>
        <dbReference type="Proteomes" id="UP000001542"/>
    </source>
</evidence>
<dbReference type="InterPro" id="IPR028267">
    <property type="entry name" value="Pianissimo_N"/>
</dbReference>
<sequence length="989" mass="112970">MISSVFTCGLKEAHESHLKPTELYKLISSLALDVPNQNIDELDLSIIAMYIHQLFVSQNPLIRSELLKIVLELEILSHDSIVEEYNFDKLVANSLEQKVSDTFTDCDNEKSVCFSIVSVMLHIRHYLPKAIIRALISLYYVPKHNYKPIILSYLAQHCMFASKMNTLFNEINYIFIESLGEGSTKIIPYLLQQAEDYDSPARYSIYFSQILVPIFDHKYDVPRDSLISILHSWAGFFFYGIEKNILPEIFLQIPSDPSISVSIIKGILKLDSLQHSILTPYRSYLISYLIQNNIIESLSAVSSNQDALELLNELVRLSCTKTSQIDDLPTTFTSNQGSFVKDPEGSSSELFTLFNIFSTGIPSKDILSLVSNEDPLQLDWTQIHNLILRVLPYDETMALAAASRNFYDSLLNFFTNQFMTINISQQKIIVDVLYSFFDFLLPREYGFAIIASSNALQNLFLLSIHNISCNHNLDPTAPLVQVFKFLCSIIVKNEGTKLIQQWEIANTIFKSIAAIQSLSVAKLIIESIKLYPCTTIAAPMYLRLLMSKVHPISHEAILGLYKKVKETPNFHINVFLKILVPFIKHLDISKGEEMFPLALTCLCDIMMMDNACIIDIMGDSQMHSILSRRSHAIYSLILSREEALSLANTDNEIEWWLTKGNLEYVSLYNNAVEKAFSEKSDKEINIPPHLFGQLSKTQTGLAMLSTVIPRLIDDCNNKENIDIQRGAFFAIGHLASQAPEMIVSALDLASIIYNAAMNSYSYTLRGTLIVCLSLFAKTKYLSRFLEEKGWQIVNFKEETAVVPSDPTSLIVRLPEDEFETEDEGPRYKGKFSSLIMQLSNIITMKAAKSQLVQIYREQQDELLRTENALAAMEQISEYSFNAEARAFVYGMFRTTSLMGMRPVQVSEEEKCEARVRVHESLQQSSPKPFSQITWQKYEPKEMTNKKILRECPELYLKDDLFQSIVGHNKHDFYQLTDLERRMIRDKIYR</sequence>
<dbReference type="GO" id="GO:0038203">
    <property type="term" value="P:TORC2 signaling"/>
    <property type="evidence" value="ECO:0000318"/>
    <property type="project" value="GO_Central"/>
</dbReference>
<dbReference type="SMART" id="SM01310">
    <property type="entry name" value="RICTOR_V"/>
    <property type="match status" value="1"/>
</dbReference>
<name>A2E0B4_TRIV3</name>
<dbReference type="SMART" id="SM01308">
    <property type="entry name" value="RICTOR_N"/>
    <property type="match status" value="1"/>
</dbReference>
<evidence type="ECO:0000259" key="1">
    <source>
        <dbReference type="SMART" id="SM01308"/>
    </source>
</evidence>
<gene>
    <name evidence="3" type="ORF">TVAG_028670</name>
</gene>
<proteinExistence type="predicted"/>
<dbReference type="InterPro" id="IPR028268">
    <property type="entry name" value="Pianissimo_fam"/>
</dbReference>